<dbReference type="Gene3D" id="1.10.1450.10">
    <property type="entry name" value="Tetraspanin"/>
    <property type="match status" value="1"/>
</dbReference>
<reference evidence="26" key="3">
    <citation type="submission" date="2025-09" db="UniProtKB">
        <authorList>
            <consortium name="Ensembl"/>
        </authorList>
    </citation>
    <scope>IDENTIFICATION</scope>
</reference>
<keyword evidence="20" id="KW-0458">Lysosome</keyword>
<keyword evidence="15" id="KW-0653">Protein transport</keyword>
<keyword evidence="21" id="KW-0449">Lipoprotein</keyword>
<evidence type="ECO:0000256" key="24">
    <source>
        <dbReference type="SAM" id="MobiDB-lite"/>
    </source>
</evidence>
<evidence type="ECO:0000256" key="5">
    <source>
        <dbReference type="ARBA" id="ARBA00004550"/>
    </source>
</evidence>
<keyword evidence="19" id="KW-0325">Glycoprotein</keyword>
<dbReference type="PANTHER" id="PTHR19282">
    <property type="entry name" value="TETRASPANIN"/>
    <property type="match status" value="1"/>
</dbReference>
<evidence type="ECO:0000256" key="17">
    <source>
        <dbReference type="ARBA" id="ARBA00023136"/>
    </source>
</evidence>
<evidence type="ECO:0000256" key="12">
    <source>
        <dbReference type="ARBA" id="ARBA00022525"/>
    </source>
</evidence>
<dbReference type="GO" id="GO:0009986">
    <property type="term" value="C:cell surface"/>
    <property type="evidence" value="ECO:0007669"/>
    <property type="project" value="UniProtKB-SubCell"/>
</dbReference>
<reference evidence="26 27" key="1">
    <citation type="journal article" date="2010" name="Nature">
        <title>The sequence and de novo assembly of the giant panda genome.</title>
        <authorList>
            <person name="Li R."/>
            <person name="Fan W."/>
            <person name="Tian G."/>
            <person name="Zhu H."/>
            <person name="He L."/>
            <person name="Cai J."/>
            <person name="Huang Q."/>
            <person name="Cai Q."/>
            <person name="Li B."/>
            <person name="Bai Y."/>
            <person name="Zhang Z."/>
            <person name="Zhang Y."/>
            <person name="Wang W."/>
            <person name="Li J."/>
            <person name="Wei F."/>
            <person name="Li H."/>
            <person name="Jian M."/>
            <person name="Li J."/>
            <person name="Zhang Z."/>
            <person name="Nielsen R."/>
            <person name="Li D."/>
            <person name="Gu W."/>
            <person name="Yang Z."/>
            <person name="Xuan Z."/>
            <person name="Ryder O.A."/>
            <person name="Leung F.C."/>
            <person name="Zhou Y."/>
            <person name="Cao J."/>
            <person name="Sun X."/>
            <person name="Fu Y."/>
            <person name="Fang X."/>
            <person name="Guo X."/>
            <person name="Wang B."/>
            <person name="Hou R."/>
            <person name="Shen F."/>
            <person name="Mu B."/>
            <person name="Ni P."/>
            <person name="Lin R."/>
            <person name="Qian W."/>
            <person name="Wang G."/>
            <person name="Yu C."/>
            <person name="Nie W."/>
            <person name="Wang J."/>
            <person name="Wu Z."/>
            <person name="Liang H."/>
            <person name="Min J."/>
            <person name="Wu Q."/>
            <person name="Cheng S."/>
            <person name="Ruan J."/>
            <person name="Wang M."/>
            <person name="Shi Z."/>
            <person name="Wen M."/>
            <person name="Liu B."/>
            <person name="Ren X."/>
            <person name="Zheng H."/>
            <person name="Dong D."/>
            <person name="Cook K."/>
            <person name="Shan G."/>
            <person name="Zhang H."/>
            <person name="Kosiol C."/>
            <person name="Xie X."/>
            <person name="Lu Z."/>
            <person name="Zheng H."/>
            <person name="Li Y."/>
            <person name="Steiner C.C."/>
            <person name="Lam T.T."/>
            <person name="Lin S."/>
            <person name="Zhang Q."/>
            <person name="Li G."/>
            <person name="Tian J."/>
            <person name="Gong T."/>
            <person name="Liu H."/>
            <person name="Zhang D."/>
            <person name="Fang L."/>
            <person name="Ye C."/>
            <person name="Zhang J."/>
            <person name="Hu W."/>
            <person name="Xu A."/>
            <person name="Ren Y."/>
            <person name="Zhang G."/>
            <person name="Bruford M.W."/>
            <person name="Li Q."/>
            <person name="Ma L."/>
            <person name="Guo Y."/>
            <person name="An N."/>
            <person name="Hu Y."/>
            <person name="Zheng Y."/>
            <person name="Shi Y."/>
            <person name="Li Z."/>
            <person name="Liu Q."/>
            <person name="Chen Y."/>
            <person name="Zhao J."/>
            <person name="Qu N."/>
            <person name="Zhao S."/>
            <person name="Tian F."/>
            <person name="Wang X."/>
            <person name="Wang H."/>
            <person name="Xu L."/>
            <person name="Liu X."/>
            <person name="Vinar T."/>
            <person name="Wang Y."/>
            <person name="Lam T.W."/>
            <person name="Yiu S.M."/>
            <person name="Liu S."/>
            <person name="Zhang H."/>
            <person name="Li D."/>
            <person name="Huang Y."/>
            <person name="Wang X."/>
            <person name="Yang G."/>
            <person name="Jiang Z."/>
            <person name="Wang J."/>
            <person name="Qin N."/>
            <person name="Li L."/>
            <person name="Li J."/>
            <person name="Bolund L."/>
            <person name="Kristiansen K."/>
            <person name="Wong G.K."/>
            <person name="Olson M."/>
            <person name="Zhang X."/>
            <person name="Li S."/>
            <person name="Yang H."/>
            <person name="Wang J."/>
            <person name="Wang J."/>
        </authorList>
    </citation>
    <scope>NUCLEOTIDE SEQUENCE [LARGE SCALE GENOMIC DNA]</scope>
</reference>
<dbReference type="FunFam" id="1.10.1450.10:FF:000019">
    <property type="entry name" value="Tetraspanin"/>
    <property type="match status" value="1"/>
</dbReference>
<dbReference type="GO" id="GO:0005771">
    <property type="term" value="C:multivesicular body"/>
    <property type="evidence" value="ECO:0007669"/>
    <property type="project" value="UniProtKB-SubCell"/>
</dbReference>
<comment type="similarity">
    <text evidence="8">Belongs to the tetraspanin (TM4SF) family.</text>
</comment>
<comment type="function">
    <text evidence="22">Functions as a cell surface receptor for TIMP1 and plays a role in the activation of cellular signaling cascades. Plays a role in the activation of ITGB1 and integrin signaling, leading to the activation of AKT, FAK/PTK2 and MAP kinases. Promotes cell survival, reorganization of the actin cytoskeleton, cell adhesion, spreading and migration, via its role in the activation of AKT and FAK/PTK2. Plays a role in VEGFA signaling via its role in regulating the internalization of KDR/VEGFR2. Plays a role in intracellular vesicular transport processes, and is required for normal trafficking of the PMEL luminal domain that is essential for the development and maturation of melanocytes. Plays a role in the adhesion of leukocytes onto endothelial cells via its role in the regulation of SELP trafficking. May play a role in mast cell degranulation in response to Ms4a2/FceRI stimulation, but not in mast cell degranulation in response to other stimuli.</text>
</comment>
<keyword evidence="11" id="KW-1003">Cell membrane</keyword>
<dbReference type="SUPFAM" id="SSF48652">
    <property type="entry name" value="Tetraspanin"/>
    <property type="match status" value="1"/>
</dbReference>
<evidence type="ECO:0000256" key="6">
    <source>
        <dbReference type="ARBA" id="ARBA00004559"/>
    </source>
</evidence>
<evidence type="ECO:0000256" key="9">
    <source>
        <dbReference type="ARBA" id="ARBA00020588"/>
    </source>
</evidence>
<gene>
    <name evidence="26" type="primary">CD63</name>
</gene>
<accession>A0A7N5JNN4</accession>
<comment type="subunit">
    <text evidence="23">Interacts with TIMP1 and ITGB1 and recruits TIMP1 to ITGB1. Interacts with CD9. Identified in a complex with CD9 and ITGB3. Interacts with PMEL. Interacts with KDR/VEGFR2; identified in a complex with ITGB1 and KDR/VEGFR2 and is required to recruit KDR to ITGB1 complexes. Interacts with SYT7.</text>
</comment>
<dbReference type="Ensembl" id="ENSAMET00000041041.1">
    <property type="protein sequence ID" value="ENSAMEP00000028084.1"/>
    <property type="gene ID" value="ENSAMEG00000011819.2"/>
</dbReference>
<dbReference type="GeneTree" id="ENSGT00940000156832"/>
<dbReference type="Pfam" id="PF00335">
    <property type="entry name" value="Tetraspanin"/>
    <property type="match status" value="1"/>
</dbReference>
<evidence type="ECO:0000256" key="16">
    <source>
        <dbReference type="ARBA" id="ARBA00022989"/>
    </source>
</evidence>
<feature type="compositionally biased region" description="Basic and acidic residues" evidence="24">
    <location>
        <begin position="1"/>
        <end position="10"/>
    </location>
</feature>
<evidence type="ECO:0000256" key="20">
    <source>
        <dbReference type="ARBA" id="ARBA00023228"/>
    </source>
</evidence>
<dbReference type="GO" id="GO:0005886">
    <property type="term" value="C:plasma membrane"/>
    <property type="evidence" value="ECO:0007669"/>
    <property type="project" value="UniProtKB-SubCell"/>
</dbReference>
<evidence type="ECO:0000256" key="8">
    <source>
        <dbReference type="ARBA" id="ARBA00006840"/>
    </source>
</evidence>
<evidence type="ECO:0000256" key="7">
    <source>
        <dbReference type="ARBA" id="ARBA00004651"/>
    </source>
</evidence>
<keyword evidence="13 25" id="KW-0812">Transmembrane</keyword>
<dbReference type="GO" id="GO:0005765">
    <property type="term" value="C:lysosomal membrane"/>
    <property type="evidence" value="ECO:0007669"/>
    <property type="project" value="UniProtKB-SubCell"/>
</dbReference>
<dbReference type="GO" id="GO:0031902">
    <property type="term" value="C:late endosome membrane"/>
    <property type="evidence" value="ECO:0007669"/>
    <property type="project" value="UniProtKB-SubCell"/>
</dbReference>
<dbReference type="Proteomes" id="UP000008912">
    <property type="component" value="Unassembled WGS sequence"/>
</dbReference>
<dbReference type="InParanoid" id="A0A7N5JNN4"/>
<name>A0A7N5JNN4_AILME</name>
<evidence type="ECO:0000256" key="18">
    <source>
        <dbReference type="ARBA" id="ARBA00023139"/>
    </source>
</evidence>
<evidence type="ECO:0000256" key="10">
    <source>
        <dbReference type="ARBA" id="ARBA00022448"/>
    </source>
</evidence>
<evidence type="ECO:0000256" key="21">
    <source>
        <dbReference type="ARBA" id="ARBA00023288"/>
    </source>
</evidence>
<evidence type="ECO:0000256" key="3">
    <source>
        <dbReference type="ARBA" id="ARBA00004223"/>
    </source>
</evidence>
<evidence type="ECO:0000256" key="15">
    <source>
        <dbReference type="ARBA" id="ARBA00022927"/>
    </source>
</evidence>
<evidence type="ECO:0000256" key="4">
    <source>
        <dbReference type="ARBA" id="ARBA00004241"/>
    </source>
</evidence>
<keyword evidence="17 25" id="KW-0472">Membrane</keyword>
<dbReference type="PRINTS" id="PR00259">
    <property type="entry name" value="TMFOUR"/>
</dbReference>
<evidence type="ECO:0000256" key="23">
    <source>
        <dbReference type="ARBA" id="ARBA00046382"/>
    </source>
</evidence>
<dbReference type="GO" id="GO:1900746">
    <property type="term" value="P:regulation of vascular endothelial growth factor signaling pathway"/>
    <property type="evidence" value="ECO:0007669"/>
    <property type="project" value="TreeGrafter"/>
</dbReference>
<reference evidence="26" key="2">
    <citation type="submission" date="2025-08" db="UniProtKB">
        <authorList>
            <consortium name="Ensembl"/>
        </authorList>
    </citation>
    <scope>IDENTIFICATION</scope>
</reference>
<dbReference type="InterPro" id="IPR008952">
    <property type="entry name" value="Tetraspanin_EC2_sf"/>
</dbReference>
<keyword evidence="14" id="KW-0967">Endosome</keyword>
<keyword evidence="18" id="KW-0564">Palmitate</keyword>
<dbReference type="GO" id="GO:0005576">
    <property type="term" value="C:extracellular region"/>
    <property type="evidence" value="ECO:0007669"/>
    <property type="project" value="UniProtKB-SubCell"/>
</dbReference>
<dbReference type="InterPro" id="IPR018499">
    <property type="entry name" value="Tetraspanin/Peripherin"/>
</dbReference>
<dbReference type="GO" id="GO:0042470">
    <property type="term" value="C:melanosome"/>
    <property type="evidence" value="ECO:0007669"/>
    <property type="project" value="UniProtKB-SubCell"/>
</dbReference>
<evidence type="ECO:0000256" key="11">
    <source>
        <dbReference type="ARBA" id="ARBA00022475"/>
    </source>
</evidence>
<protein>
    <recommendedName>
        <fullName evidence="9">CD63 antigen</fullName>
    </recommendedName>
</protein>
<keyword evidence="16 25" id="KW-1133">Transmembrane helix</keyword>
<evidence type="ECO:0000256" key="1">
    <source>
        <dbReference type="ARBA" id="ARBA00004107"/>
    </source>
</evidence>
<sequence length="357" mass="38174">MREAGGHWAEEAAGEGAAAGGRGGAARRAGPEPGGAAREPQSRGGRAAHSLWEPRPGSHGGGRRNEMCQVLALRSSAGLLRLCSGTDRRGCRGPAGPESDHYPGGHAWLPVARGHHRSGCLPLPGGLCGLLWGLQGELLSYDHGEQGVGPAWECAEGTSTKGAPEVKWGGWVRKTFLSELEAGWATAGHPHQDCEPDPCPLRLQFAIFLSLIMLVEVAAAIAGYVFRDKVMLEFNKDFRQQMQNYRKDNHTTSALNKMQEDFKCCGAANYTDWESVPVMSKGQVPDSCCINVTKDCGVSFNVKNIYPEGCVEKIGGWLRSNVLVVAAAALGIAFVEVLGIVFACCLVKSIRSGYEVM</sequence>
<feature type="transmembrane region" description="Helical" evidence="25">
    <location>
        <begin position="322"/>
        <end position="350"/>
    </location>
</feature>
<evidence type="ECO:0000256" key="19">
    <source>
        <dbReference type="ARBA" id="ARBA00023180"/>
    </source>
</evidence>
<dbReference type="AlphaFoldDB" id="A0A7N5JNN4"/>
<dbReference type="GO" id="GO:0030154">
    <property type="term" value="P:cell differentiation"/>
    <property type="evidence" value="ECO:0007669"/>
    <property type="project" value="UniProtKB-ARBA"/>
</dbReference>
<keyword evidence="12" id="KW-0964">Secreted</keyword>
<evidence type="ECO:0000256" key="13">
    <source>
        <dbReference type="ARBA" id="ARBA00022692"/>
    </source>
</evidence>
<dbReference type="GO" id="GO:0015031">
    <property type="term" value="P:protein transport"/>
    <property type="evidence" value="ECO:0007669"/>
    <property type="project" value="UniProtKB-KW"/>
</dbReference>
<evidence type="ECO:0000256" key="14">
    <source>
        <dbReference type="ARBA" id="ARBA00022753"/>
    </source>
</evidence>
<feature type="transmembrane region" description="Helical" evidence="25">
    <location>
        <begin position="205"/>
        <end position="226"/>
    </location>
</feature>
<evidence type="ECO:0000256" key="2">
    <source>
        <dbReference type="ARBA" id="ARBA00004155"/>
    </source>
</evidence>
<evidence type="ECO:0000313" key="27">
    <source>
        <dbReference type="Proteomes" id="UP000008912"/>
    </source>
</evidence>
<dbReference type="PANTHER" id="PTHR19282:SF471">
    <property type="entry name" value="CD63 ANTIGEN"/>
    <property type="match status" value="1"/>
</dbReference>
<dbReference type="InterPro" id="IPR042028">
    <property type="entry name" value="CD63_LEL"/>
</dbReference>
<comment type="subcellular location">
    <subcellularLocation>
        <location evidence="7">Cell membrane</location>
        <topology evidence="7">Multi-pass membrane protein</topology>
    </subcellularLocation>
    <subcellularLocation>
        <location evidence="4">Cell surface</location>
    </subcellularLocation>
    <subcellularLocation>
        <location evidence="6">Endosome</location>
        <location evidence="6">Multivesicular body</location>
    </subcellularLocation>
    <subcellularLocation>
        <location evidence="1">Late endosome membrane</location>
        <topology evidence="1">Multi-pass membrane protein</topology>
    </subcellularLocation>
    <subcellularLocation>
        <location evidence="2">Lysosome membrane</location>
        <topology evidence="2">Multi-pass membrane protein</topology>
    </subcellularLocation>
    <subcellularLocation>
        <location evidence="3">Melanosome</location>
    </subcellularLocation>
    <subcellularLocation>
        <location evidence="5">Secreted</location>
        <location evidence="5">Extracellular exosome</location>
    </subcellularLocation>
</comment>
<evidence type="ECO:0000313" key="26">
    <source>
        <dbReference type="Ensembl" id="ENSAMEP00000028084.1"/>
    </source>
</evidence>
<evidence type="ECO:0000256" key="25">
    <source>
        <dbReference type="SAM" id="Phobius"/>
    </source>
</evidence>
<organism evidence="26 27">
    <name type="scientific">Ailuropoda melanoleuca</name>
    <name type="common">Giant panda</name>
    <dbReference type="NCBI Taxonomy" id="9646"/>
    <lineage>
        <taxon>Eukaryota</taxon>
        <taxon>Metazoa</taxon>
        <taxon>Chordata</taxon>
        <taxon>Craniata</taxon>
        <taxon>Vertebrata</taxon>
        <taxon>Euteleostomi</taxon>
        <taxon>Mammalia</taxon>
        <taxon>Eutheria</taxon>
        <taxon>Laurasiatheria</taxon>
        <taxon>Carnivora</taxon>
        <taxon>Caniformia</taxon>
        <taxon>Ursidae</taxon>
        <taxon>Ailuropoda</taxon>
    </lineage>
</organism>
<keyword evidence="10" id="KW-0813">Transport</keyword>
<evidence type="ECO:0000256" key="22">
    <source>
        <dbReference type="ARBA" id="ARBA00043922"/>
    </source>
</evidence>
<keyword evidence="27" id="KW-1185">Reference proteome</keyword>
<dbReference type="CDD" id="cd03166">
    <property type="entry name" value="CD63_LEL"/>
    <property type="match status" value="1"/>
</dbReference>
<proteinExistence type="inferred from homology"/>
<feature type="region of interest" description="Disordered" evidence="24">
    <location>
        <begin position="1"/>
        <end position="63"/>
    </location>
</feature>